<sequence length="352" mass="38905">MLLCWLRQGLGDQRALFLGVRAVATLTTGTSAVPAPPARTTKRTLPECVASKRSFRTSAIRTSEADTAPSSPTPPSSSDKGKKGGLKPKKKKGKRPSSTAAYLQSRAAQLSRHEAAAKEANLPWRIVAASIVERHPIIMKEPEDWEAAYMEMQEEIAKHGKVFPPELNLMGQAAELDRSDDEVLPELPFKLAPRVTKADRLNDRTTLNRALAERLFLLIRGPVTRGRWDLPMAVLEGGGKGGDMKGLSMRKTHEATVRRFLGDKFEAYVPSNAPVGMHWRVPSEPSTGKTGGEQTYGDKVFFYRAQHLKGRGKVVGEGVEEFVWVTREEMGEYLPQASVEEKEYAELLTNIL</sequence>
<reference evidence="2 3" key="1">
    <citation type="journal article" date="2014" name="Mol. Plant">
        <title>Chromosome Scale Genome Assembly and Transcriptome Profiling of Nannochloropsis gaditana in Nitrogen Depletion.</title>
        <authorList>
            <person name="Corteggiani Carpinelli E."/>
            <person name="Telatin A."/>
            <person name="Vitulo N."/>
            <person name="Forcato C."/>
            <person name="D'Angelo M."/>
            <person name="Schiavon R."/>
            <person name="Vezzi A."/>
            <person name="Giacometti G.M."/>
            <person name="Morosinotto T."/>
            <person name="Valle G."/>
        </authorList>
    </citation>
    <scope>NUCLEOTIDE SEQUENCE [LARGE SCALE GENOMIC DNA]</scope>
    <source>
        <strain evidence="2 3">B-31</strain>
    </source>
</reference>
<name>W7TRZ1_9STRA</name>
<dbReference type="GO" id="GO:0005762">
    <property type="term" value="C:mitochondrial large ribosomal subunit"/>
    <property type="evidence" value="ECO:0007669"/>
    <property type="project" value="TreeGrafter"/>
</dbReference>
<comment type="caution">
    <text evidence="2">The sequence shown here is derived from an EMBL/GenBank/DDBJ whole genome shotgun (WGS) entry which is preliminary data.</text>
</comment>
<dbReference type="Proteomes" id="UP000019335">
    <property type="component" value="Chromosome 9"/>
</dbReference>
<evidence type="ECO:0000256" key="1">
    <source>
        <dbReference type="SAM" id="MobiDB-lite"/>
    </source>
</evidence>
<keyword evidence="2" id="KW-0689">Ribosomal protein</keyword>
<dbReference type="EMBL" id="AZIL01000691">
    <property type="protein sequence ID" value="EWM26303.1"/>
    <property type="molecule type" value="Genomic_DNA"/>
</dbReference>
<accession>W7TRZ1</accession>
<dbReference type="Gene3D" id="3.90.79.10">
    <property type="entry name" value="Nucleoside Triphosphate Pyrophosphohydrolase"/>
    <property type="match status" value="1"/>
</dbReference>
<feature type="region of interest" description="Disordered" evidence="1">
    <location>
        <begin position="56"/>
        <end position="102"/>
    </location>
</feature>
<keyword evidence="2" id="KW-0687">Ribonucleoprotein</keyword>
<dbReference type="PANTHER" id="PTHR13124:SF12">
    <property type="entry name" value="LARGE RIBOSOMAL SUBUNIT PROTEIN ML46"/>
    <property type="match status" value="1"/>
</dbReference>
<gene>
    <name evidence="2" type="ORF">Naga_100093g20</name>
</gene>
<dbReference type="CDD" id="cd04661">
    <property type="entry name" value="NUDIX_MRP_L46"/>
    <property type="match status" value="1"/>
</dbReference>
<protein>
    <submittedName>
        <fullName evidence="2">Mitochondrial ribosomal protein l46</fullName>
    </submittedName>
</protein>
<dbReference type="GO" id="GO:0003735">
    <property type="term" value="F:structural constituent of ribosome"/>
    <property type="evidence" value="ECO:0007669"/>
    <property type="project" value="InterPro"/>
</dbReference>
<evidence type="ECO:0000313" key="2">
    <source>
        <dbReference type="EMBL" id="EWM26303.1"/>
    </source>
</evidence>
<dbReference type="InterPro" id="IPR040008">
    <property type="entry name" value="Ribosomal_mL46"/>
</dbReference>
<dbReference type="PANTHER" id="PTHR13124">
    <property type="entry name" value="39S RIBOSOMAL PROTEIN L46, MITOCHONDRIAL PRECURSOR-RELATED"/>
    <property type="match status" value="1"/>
</dbReference>
<evidence type="ECO:0000313" key="3">
    <source>
        <dbReference type="Proteomes" id="UP000019335"/>
    </source>
</evidence>
<dbReference type="OrthoDB" id="414075at2759"/>
<dbReference type="InterPro" id="IPR033650">
    <property type="entry name" value="Ribosomal_mL46_NUDIX"/>
</dbReference>
<organism evidence="2 3">
    <name type="scientific">Nannochloropsis gaditana</name>
    <dbReference type="NCBI Taxonomy" id="72520"/>
    <lineage>
        <taxon>Eukaryota</taxon>
        <taxon>Sar</taxon>
        <taxon>Stramenopiles</taxon>
        <taxon>Ochrophyta</taxon>
        <taxon>Eustigmatophyceae</taxon>
        <taxon>Eustigmatales</taxon>
        <taxon>Monodopsidaceae</taxon>
        <taxon>Nannochloropsis</taxon>
    </lineage>
</organism>
<feature type="compositionally biased region" description="Basic residues" evidence="1">
    <location>
        <begin position="83"/>
        <end position="95"/>
    </location>
</feature>
<proteinExistence type="predicted"/>
<dbReference type="AlphaFoldDB" id="W7TRZ1"/>
<keyword evidence="3" id="KW-1185">Reference proteome</keyword>